<keyword evidence="3" id="KW-1185">Reference proteome</keyword>
<keyword evidence="2" id="KW-0131">Cell cycle</keyword>
<dbReference type="AlphaFoldDB" id="W7BUA6"/>
<organism evidence="2 3">
    <name type="scientific">Listeria grandensis FSL F6-0971</name>
    <dbReference type="NCBI Taxonomy" id="1265819"/>
    <lineage>
        <taxon>Bacteria</taxon>
        <taxon>Bacillati</taxon>
        <taxon>Bacillota</taxon>
        <taxon>Bacilli</taxon>
        <taxon>Bacillales</taxon>
        <taxon>Listeriaceae</taxon>
        <taxon>Listeria</taxon>
    </lineage>
</organism>
<evidence type="ECO:0000313" key="2">
    <source>
        <dbReference type="EMBL" id="EUJ23903.1"/>
    </source>
</evidence>
<comment type="caution">
    <text evidence="2">The sequence shown here is derived from an EMBL/GenBank/DDBJ whole genome shotgun (WGS) entry which is preliminary data.</text>
</comment>
<keyword evidence="1" id="KW-0812">Transmembrane</keyword>
<evidence type="ECO:0000256" key="1">
    <source>
        <dbReference type="SAM" id="Phobius"/>
    </source>
</evidence>
<dbReference type="Proteomes" id="UP000019253">
    <property type="component" value="Unassembled WGS sequence"/>
</dbReference>
<protein>
    <submittedName>
        <fullName evidence="2">FtsW/RodA/SpoVE family cell division protein</fullName>
    </submittedName>
</protein>
<dbReference type="GO" id="GO:0051301">
    <property type="term" value="P:cell division"/>
    <property type="evidence" value="ECO:0007669"/>
    <property type="project" value="UniProtKB-KW"/>
</dbReference>
<reference evidence="2 3" key="1">
    <citation type="journal article" date="2014" name="Int. J. Syst. Evol. Microbiol.">
        <title>Listeria floridensis sp. nov., Listeria aquatica sp. nov., Listeria cornellensis sp. nov., Listeria riparia sp. nov. and Listeria grandensis sp. nov., from agricultural and natural environments.</title>
        <authorList>
            <person name="den Bakker H.C."/>
            <person name="Warchocki S."/>
            <person name="Wright E.M."/>
            <person name="Allred A.F."/>
            <person name="Ahlstrom C."/>
            <person name="Manuel C.S."/>
            <person name="Stasiewicz M.J."/>
            <person name="Burrell A."/>
            <person name="Roof S."/>
            <person name="Strawn L."/>
            <person name="Fortes E.D."/>
            <person name="Nightingale K.K."/>
            <person name="Kephart D."/>
            <person name="Wiedmann M."/>
        </authorList>
    </citation>
    <scope>NUCLEOTIDE SEQUENCE [LARGE SCALE GENOMIC DNA]</scope>
    <source>
        <strain evidence="3">FSL F6-971</strain>
    </source>
</reference>
<feature type="transmembrane region" description="Helical" evidence="1">
    <location>
        <begin position="20"/>
        <end position="38"/>
    </location>
</feature>
<proteinExistence type="predicted"/>
<dbReference type="STRING" id="1265819.PGRAN_06066"/>
<keyword evidence="2" id="KW-0132">Cell division</keyword>
<name>W7BUA6_9LIST</name>
<keyword evidence="1" id="KW-0472">Membrane</keyword>
<accession>W7BUA6</accession>
<sequence length="44" mass="5345">MLYFLLVYQIIRVALDVGMPFYSYICTGVVAMIFFTYYRNRYDD</sequence>
<keyword evidence="1" id="KW-1133">Transmembrane helix</keyword>
<gene>
    <name evidence="2" type="ORF">PGRAN_06066</name>
</gene>
<dbReference type="EMBL" id="AODD01000006">
    <property type="protein sequence ID" value="EUJ23903.1"/>
    <property type="molecule type" value="Genomic_DNA"/>
</dbReference>
<evidence type="ECO:0000313" key="3">
    <source>
        <dbReference type="Proteomes" id="UP000019253"/>
    </source>
</evidence>